<dbReference type="SUPFAM" id="SSF47413">
    <property type="entry name" value="lambda repressor-like DNA-binding domains"/>
    <property type="match status" value="1"/>
</dbReference>
<dbReference type="RefSeq" id="WP_249701213.1">
    <property type="nucleotide sequence ID" value="NZ_JAMFLX010000028.1"/>
</dbReference>
<feature type="domain" description="HTH cro/C1-type" evidence="1">
    <location>
        <begin position="9"/>
        <end position="71"/>
    </location>
</feature>
<sequence>MLENFGSYLKKRRKEAGLTQDRLAMALSCYSPVLAGIDSVTISRWERATTEPTGERQRQVIAYFHDDVEKIFPFRSSRSQVLTPDQSMEYLIRHYLNSPKLGSKIGTFPERDGRSYSIQSLNNTEEDRSFLEMILEYDRSISKSAVPVERERLGGWLGKCNRLTMVCRKYGHYFGHVVALPVKDEVFWQLIHAQKEIASLSLDDIVSPHEPHSLYVSSLYGASRIAAGRLILEVVSYLGRHYDNVSHIGGLCATSDGARLARSFHLEPCEVGPSVPHGPVRYQGREVKFVTYTSQLAHILEDPGLRKLLPA</sequence>
<dbReference type="PROSITE" id="PS50943">
    <property type="entry name" value="HTH_CROC1"/>
    <property type="match status" value="1"/>
</dbReference>
<reference evidence="2 3" key="1">
    <citation type="submission" date="2022-05" db="EMBL/GenBank/DDBJ databases">
        <authorList>
            <person name="Park J.-S."/>
        </authorList>
    </citation>
    <scope>NUCLEOTIDE SEQUENCE [LARGE SCALE GENOMIC DNA]</scope>
    <source>
        <strain evidence="2 3">2012CJ34-2</strain>
    </source>
</reference>
<evidence type="ECO:0000313" key="2">
    <source>
        <dbReference type="EMBL" id="MCL6271584.1"/>
    </source>
</evidence>
<protein>
    <recommendedName>
        <fullName evidence="1">HTH cro/C1-type domain-containing protein</fullName>
    </recommendedName>
</protein>
<keyword evidence="3" id="KW-1185">Reference proteome</keyword>
<accession>A0ABT0PJM3</accession>
<dbReference type="InterPro" id="IPR010982">
    <property type="entry name" value="Lambda_DNA-bd_dom_sf"/>
</dbReference>
<dbReference type="EMBL" id="JAMFLX010000028">
    <property type="protein sequence ID" value="MCL6271584.1"/>
    <property type="molecule type" value="Genomic_DNA"/>
</dbReference>
<gene>
    <name evidence="2" type="ORF">M3P05_16835</name>
</gene>
<proteinExistence type="predicted"/>
<name>A0ABT0PJM3_9GAMM</name>
<dbReference type="Gene3D" id="1.10.260.40">
    <property type="entry name" value="lambda repressor-like DNA-binding domains"/>
    <property type="match status" value="1"/>
</dbReference>
<dbReference type="InterPro" id="IPR001387">
    <property type="entry name" value="Cro/C1-type_HTH"/>
</dbReference>
<organism evidence="2 3">
    <name type="scientific">Parendozoicomonas callyspongiae</name>
    <dbReference type="NCBI Taxonomy" id="2942213"/>
    <lineage>
        <taxon>Bacteria</taxon>
        <taxon>Pseudomonadati</taxon>
        <taxon>Pseudomonadota</taxon>
        <taxon>Gammaproteobacteria</taxon>
        <taxon>Oceanospirillales</taxon>
        <taxon>Endozoicomonadaceae</taxon>
        <taxon>Parendozoicomonas</taxon>
    </lineage>
</organism>
<dbReference type="CDD" id="cd00093">
    <property type="entry name" value="HTH_XRE"/>
    <property type="match status" value="1"/>
</dbReference>
<comment type="caution">
    <text evidence="2">The sequence shown here is derived from an EMBL/GenBank/DDBJ whole genome shotgun (WGS) entry which is preliminary data.</text>
</comment>
<evidence type="ECO:0000313" key="3">
    <source>
        <dbReference type="Proteomes" id="UP001203338"/>
    </source>
</evidence>
<evidence type="ECO:0000259" key="1">
    <source>
        <dbReference type="PROSITE" id="PS50943"/>
    </source>
</evidence>
<dbReference type="Proteomes" id="UP001203338">
    <property type="component" value="Unassembled WGS sequence"/>
</dbReference>